<evidence type="ECO:0000259" key="4">
    <source>
        <dbReference type="Pfam" id="PF09294"/>
    </source>
</evidence>
<dbReference type="InterPro" id="IPR015373">
    <property type="entry name" value="Interferon/interleukin_rcp_dom"/>
</dbReference>
<accession>A0ABV0Z5D2</accession>
<keyword evidence="2" id="KW-0812">Transmembrane</keyword>
<dbReference type="InterPro" id="IPR013783">
    <property type="entry name" value="Ig-like_fold"/>
</dbReference>
<organism evidence="5 6">
    <name type="scientific">Ameca splendens</name>
    <dbReference type="NCBI Taxonomy" id="208324"/>
    <lineage>
        <taxon>Eukaryota</taxon>
        <taxon>Metazoa</taxon>
        <taxon>Chordata</taxon>
        <taxon>Craniata</taxon>
        <taxon>Vertebrata</taxon>
        <taxon>Euteleostomi</taxon>
        <taxon>Actinopterygii</taxon>
        <taxon>Neopterygii</taxon>
        <taxon>Teleostei</taxon>
        <taxon>Neoteleostei</taxon>
        <taxon>Acanthomorphata</taxon>
        <taxon>Ovalentaria</taxon>
        <taxon>Atherinomorphae</taxon>
        <taxon>Cyprinodontiformes</taxon>
        <taxon>Goodeidae</taxon>
        <taxon>Ameca</taxon>
    </lineage>
</organism>
<gene>
    <name evidence="5" type="ORF">AMECASPLE_035701</name>
</gene>
<dbReference type="PANTHER" id="PTHR20859:SF86">
    <property type="entry name" value="INTERLEUKIN-20 RECEPTOR SUBUNIT ALPHA"/>
    <property type="match status" value="1"/>
</dbReference>
<dbReference type="EMBL" id="JAHRIP010052420">
    <property type="protein sequence ID" value="MEQ2301419.1"/>
    <property type="molecule type" value="Genomic_DNA"/>
</dbReference>
<evidence type="ECO:0000259" key="3">
    <source>
        <dbReference type="Pfam" id="PF01108"/>
    </source>
</evidence>
<dbReference type="SUPFAM" id="SSF49265">
    <property type="entry name" value="Fibronectin type III"/>
    <property type="match status" value="2"/>
</dbReference>
<evidence type="ECO:0000313" key="5">
    <source>
        <dbReference type="EMBL" id="MEQ2301419.1"/>
    </source>
</evidence>
<keyword evidence="2" id="KW-1133">Transmembrane helix</keyword>
<keyword evidence="6" id="KW-1185">Reference proteome</keyword>
<dbReference type="Pfam" id="PF01108">
    <property type="entry name" value="Tissue_fac"/>
    <property type="match status" value="1"/>
</dbReference>
<dbReference type="PANTHER" id="PTHR20859">
    <property type="entry name" value="INTERFERON/INTERLEUKIN RECEPTOR"/>
    <property type="match status" value="1"/>
</dbReference>
<keyword evidence="2" id="KW-0472">Membrane</keyword>
<protein>
    <submittedName>
        <fullName evidence="5">Uncharacterized protein</fullName>
    </submittedName>
</protein>
<dbReference type="Proteomes" id="UP001469553">
    <property type="component" value="Unassembled WGS sequence"/>
</dbReference>
<evidence type="ECO:0000256" key="2">
    <source>
        <dbReference type="SAM" id="Phobius"/>
    </source>
</evidence>
<name>A0ABV0Z5D2_9TELE</name>
<dbReference type="InterPro" id="IPR036116">
    <property type="entry name" value="FN3_sf"/>
</dbReference>
<dbReference type="InterPro" id="IPR003961">
    <property type="entry name" value="FN3_dom"/>
</dbReference>
<feature type="non-terminal residue" evidence="5">
    <location>
        <position position="1"/>
    </location>
</feature>
<evidence type="ECO:0000313" key="6">
    <source>
        <dbReference type="Proteomes" id="UP001469553"/>
    </source>
</evidence>
<dbReference type="InterPro" id="IPR050650">
    <property type="entry name" value="Type-II_Cytokine-TF_Rcpt"/>
</dbReference>
<evidence type="ECO:0000256" key="1">
    <source>
        <dbReference type="SAM" id="MobiDB-lite"/>
    </source>
</evidence>
<reference evidence="5 6" key="1">
    <citation type="submission" date="2021-06" db="EMBL/GenBank/DDBJ databases">
        <authorList>
            <person name="Palmer J.M."/>
        </authorList>
    </citation>
    <scope>NUCLEOTIDE SEQUENCE [LARGE SCALE GENOMIC DNA]</scope>
    <source>
        <strain evidence="5 6">AS_MEX2019</strain>
        <tissue evidence="5">Muscle</tissue>
    </source>
</reference>
<feature type="region of interest" description="Disordered" evidence="1">
    <location>
        <begin position="368"/>
        <end position="401"/>
    </location>
</feature>
<feature type="transmembrane region" description="Helical" evidence="2">
    <location>
        <begin position="227"/>
        <end position="249"/>
    </location>
</feature>
<feature type="domain" description="Interferon/interleukin receptor" evidence="4">
    <location>
        <begin position="111"/>
        <end position="215"/>
    </location>
</feature>
<sequence length="644" mass="72629">SSFLPKPINVSFTSVNLRNVLRWDPGNGTSDGTHFTVEYAIYGETTEVSKGKGGRWRAAHQCTDIVRTWCDLSVETWAEEEGYYARVRALGKKSTSKWTVTKRRFDPKWETIFGPPLVSVEIENNSAIVTLKGPMRYSPNNHTPPLSMKAIYSRMSYNLSIYNIYRNQMHHFPVETNTYKYQLLDYNTEYCFFAKSRFLSIPVQCTSSAWHCIITPQDPVIKQLQRVVVGIVVPFLCICIIVLISYPLYNYLAGKGQKSPFTLNRVSFHPNPLVLFPDKVNLEITRIIADKPPPAIDIPSIIAYPQNRYSPQVTDVPREPEEPMNDLSIDYGSVIMAPKVKVHGEADTRQRKHKRGYAVNNLTDEHQKCADSDKKKDVNVKDDNAAGGYKPQTQRFGQSPIVEPAETKVSTLLQTRPRSQGNLALLTQTRAPIQSNETSVSDKQTTGCSMEPSNLFFNNTPQTDTFNYHLNLPSLKEGVKKEELEAGEQKQNQCENVPLLSDYASQNIPNMPTVHSQQSDCLSDDYGFLFSAAAQKAEAVVEMEKGARCSNRNPEIMKLVLPWMEMSNNKEERLGGMPSSERETEGKIAGNCKEMYTTRSHLKLESVLIRQASDEEARPQVEGELGSEADDILSKWDLVISMDA</sequence>
<comment type="caution">
    <text evidence="5">The sequence shown here is derived from an EMBL/GenBank/DDBJ whole genome shotgun (WGS) entry which is preliminary data.</text>
</comment>
<dbReference type="Pfam" id="PF09294">
    <property type="entry name" value="Interfer-bind"/>
    <property type="match status" value="1"/>
</dbReference>
<feature type="domain" description="Fibronectin type-III" evidence="3">
    <location>
        <begin position="4"/>
        <end position="98"/>
    </location>
</feature>
<feature type="compositionally biased region" description="Basic and acidic residues" evidence="1">
    <location>
        <begin position="368"/>
        <end position="384"/>
    </location>
</feature>
<proteinExistence type="predicted"/>
<dbReference type="Gene3D" id="2.60.40.10">
    <property type="entry name" value="Immunoglobulins"/>
    <property type="match status" value="2"/>
</dbReference>